<dbReference type="EMBL" id="CAJFCW020000002">
    <property type="protein sequence ID" value="CAG9098187.1"/>
    <property type="molecule type" value="Genomic_DNA"/>
</dbReference>
<evidence type="ECO:0000313" key="3">
    <source>
        <dbReference type="Proteomes" id="UP000614601"/>
    </source>
</evidence>
<keyword evidence="1" id="KW-0732">Signal</keyword>
<comment type="caution">
    <text evidence="2">The sequence shown here is derived from an EMBL/GenBank/DDBJ whole genome shotgun (WGS) entry which is preliminary data.</text>
</comment>
<organism evidence="2 3">
    <name type="scientific">Bursaphelenchus okinawaensis</name>
    <dbReference type="NCBI Taxonomy" id="465554"/>
    <lineage>
        <taxon>Eukaryota</taxon>
        <taxon>Metazoa</taxon>
        <taxon>Ecdysozoa</taxon>
        <taxon>Nematoda</taxon>
        <taxon>Chromadorea</taxon>
        <taxon>Rhabditida</taxon>
        <taxon>Tylenchina</taxon>
        <taxon>Tylenchomorpha</taxon>
        <taxon>Aphelenchoidea</taxon>
        <taxon>Aphelenchoididae</taxon>
        <taxon>Bursaphelenchus</taxon>
    </lineage>
</organism>
<gene>
    <name evidence="2" type="ORF">BOKJ2_LOCUS4720</name>
</gene>
<feature type="signal peptide" evidence="1">
    <location>
        <begin position="1"/>
        <end position="18"/>
    </location>
</feature>
<sequence>MLGMVLLVLLCLVSVASSQSSTQCYECRNYQAPSQDQSCFAVDENTPLSNCQLNSCFELWGSIKTDHFIFPAVIRSCNFTLPPGETCIQRVNYPYDDNLKMDGTLCGCNGTKCNHGLNPFTDGPTTPTTTIATTTTATPKTTTTTTTTSTHTTTTTTKITTTTVTTTTKFKSTTDPDAPVASTNGWSLSVLTLLTTCCAFYVL</sequence>
<proteinExistence type="predicted"/>
<evidence type="ECO:0000313" key="2">
    <source>
        <dbReference type="EMBL" id="CAD5212919.1"/>
    </source>
</evidence>
<dbReference type="Proteomes" id="UP000783686">
    <property type="component" value="Unassembled WGS sequence"/>
</dbReference>
<name>A0A811KCG2_9BILA</name>
<protein>
    <submittedName>
        <fullName evidence="2">Uncharacterized protein</fullName>
    </submittedName>
</protein>
<dbReference type="EMBL" id="CAJFDH010000002">
    <property type="protein sequence ID" value="CAD5212919.1"/>
    <property type="molecule type" value="Genomic_DNA"/>
</dbReference>
<reference evidence="2" key="1">
    <citation type="submission" date="2020-09" db="EMBL/GenBank/DDBJ databases">
        <authorList>
            <person name="Kikuchi T."/>
        </authorList>
    </citation>
    <scope>NUCLEOTIDE SEQUENCE</scope>
    <source>
        <strain evidence="2">SH1</strain>
    </source>
</reference>
<keyword evidence="3" id="KW-1185">Reference proteome</keyword>
<accession>A0A811KCG2</accession>
<feature type="chain" id="PRO_5036221039" evidence="1">
    <location>
        <begin position="19"/>
        <end position="203"/>
    </location>
</feature>
<dbReference type="AlphaFoldDB" id="A0A811KCG2"/>
<dbReference type="Proteomes" id="UP000614601">
    <property type="component" value="Unassembled WGS sequence"/>
</dbReference>
<evidence type="ECO:0000256" key="1">
    <source>
        <dbReference type="SAM" id="SignalP"/>
    </source>
</evidence>